<protein>
    <submittedName>
        <fullName evidence="1">Uncharacterized protein</fullName>
    </submittedName>
</protein>
<reference evidence="2" key="1">
    <citation type="journal article" date="2024" name="Proc. Natl. Acad. Sci. U.S.A.">
        <title>Extraordinary preservation of gene collinearity over three hundred million years revealed in homosporous lycophytes.</title>
        <authorList>
            <person name="Li C."/>
            <person name="Wickell D."/>
            <person name="Kuo L.Y."/>
            <person name="Chen X."/>
            <person name="Nie B."/>
            <person name="Liao X."/>
            <person name="Peng D."/>
            <person name="Ji J."/>
            <person name="Jenkins J."/>
            <person name="Williams M."/>
            <person name="Shu S."/>
            <person name="Plott C."/>
            <person name="Barry K."/>
            <person name="Rajasekar S."/>
            <person name="Grimwood J."/>
            <person name="Han X."/>
            <person name="Sun S."/>
            <person name="Hou Z."/>
            <person name="He W."/>
            <person name="Dai G."/>
            <person name="Sun C."/>
            <person name="Schmutz J."/>
            <person name="Leebens-Mack J.H."/>
            <person name="Li F.W."/>
            <person name="Wang L."/>
        </authorList>
    </citation>
    <scope>NUCLEOTIDE SEQUENCE [LARGE SCALE GENOMIC DNA]</scope>
    <source>
        <strain evidence="2">cv. PW_Plant_1</strain>
    </source>
</reference>
<sequence length="101" mass="10958">MRLLNSAWTPQCDDHSSGSQLPGNPCARSLGLLDYAPTLLSLFCPSSSSSFFPFIFDALACLPDAHRHIIEVGHAAWIVVIDGQIHLLSTLFGASSFEKKL</sequence>
<keyword evidence="2" id="KW-1185">Reference proteome</keyword>
<comment type="caution">
    <text evidence="1">The sequence shown here is derived from an EMBL/GenBank/DDBJ whole genome shotgun (WGS) entry which is preliminary data.</text>
</comment>
<proteinExistence type="predicted"/>
<gene>
    <name evidence="1" type="ORF">O6H91_10G039100</name>
</gene>
<dbReference type="EMBL" id="CM055101">
    <property type="protein sequence ID" value="KAJ7540966.1"/>
    <property type="molecule type" value="Genomic_DNA"/>
</dbReference>
<accession>A0ACC2CG57</accession>
<organism evidence="1 2">
    <name type="scientific">Diphasiastrum complanatum</name>
    <name type="common">Issler's clubmoss</name>
    <name type="synonym">Lycopodium complanatum</name>
    <dbReference type="NCBI Taxonomy" id="34168"/>
    <lineage>
        <taxon>Eukaryota</taxon>
        <taxon>Viridiplantae</taxon>
        <taxon>Streptophyta</taxon>
        <taxon>Embryophyta</taxon>
        <taxon>Tracheophyta</taxon>
        <taxon>Lycopodiopsida</taxon>
        <taxon>Lycopodiales</taxon>
        <taxon>Lycopodiaceae</taxon>
        <taxon>Lycopodioideae</taxon>
        <taxon>Diphasiastrum</taxon>
    </lineage>
</organism>
<name>A0ACC2CG57_DIPCM</name>
<evidence type="ECO:0000313" key="1">
    <source>
        <dbReference type="EMBL" id="KAJ7540966.1"/>
    </source>
</evidence>
<dbReference type="Proteomes" id="UP001162992">
    <property type="component" value="Chromosome 10"/>
</dbReference>
<evidence type="ECO:0000313" key="2">
    <source>
        <dbReference type="Proteomes" id="UP001162992"/>
    </source>
</evidence>